<dbReference type="EMBL" id="WHOD01000003">
    <property type="protein sequence ID" value="NOU91689.1"/>
    <property type="molecule type" value="Genomic_DNA"/>
</dbReference>
<keyword evidence="1 6" id="KW-0597">Phosphoprotein</keyword>
<keyword evidence="3" id="KW-0805">Transcription regulation</keyword>
<evidence type="ECO:0000259" key="8">
    <source>
        <dbReference type="PROSITE" id="PS50110"/>
    </source>
</evidence>
<dbReference type="Proteomes" id="UP000641588">
    <property type="component" value="Unassembled WGS sequence"/>
</dbReference>
<evidence type="ECO:0000256" key="6">
    <source>
        <dbReference type="PROSITE-ProRule" id="PRU00169"/>
    </source>
</evidence>
<dbReference type="RefSeq" id="WP_171649854.1">
    <property type="nucleotide sequence ID" value="NZ_WHOD01000003.1"/>
</dbReference>
<dbReference type="GO" id="GO:0000976">
    <property type="term" value="F:transcription cis-regulatory region binding"/>
    <property type="evidence" value="ECO:0007669"/>
    <property type="project" value="TreeGrafter"/>
</dbReference>
<reference evidence="10" key="1">
    <citation type="submission" date="2019-10" db="EMBL/GenBank/DDBJ databases">
        <title>Description of Paenibacillus glebae sp. nov.</title>
        <authorList>
            <person name="Carlier A."/>
            <person name="Qi S."/>
        </authorList>
    </citation>
    <scope>NUCLEOTIDE SEQUENCE</scope>
    <source>
        <strain evidence="10">LMG 31456</strain>
    </source>
</reference>
<dbReference type="InterPro" id="IPR001867">
    <property type="entry name" value="OmpR/PhoB-type_DNA-bd"/>
</dbReference>
<dbReference type="Gene3D" id="3.40.50.2300">
    <property type="match status" value="1"/>
</dbReference>
<proteinExistence type="predicted"/>
<dbReference type="SUPFAM" id="SSF52172">
    <property type="entry name" value="CheY-like"/>
    <property type="match status" value="1"/>
</dbReference>
<dbReference type="Pfam" id="PF00486">
    <property type="entry name" value="Trans_reg_C"/>
    <property type="match status" value="1"/>
</dbReference>
<dbReference type="Pfam" id="PF00072">
    <property type="entry name" value="Response_reg"/>
    <property type="match status" value="1"/>
</dbReference>
<dbReference type="PROSITE" id="PS51755">
    <property type="entry name" value="OMPR_PHOB"/>
    <property type="match status" value="1"/>
</dbReference>
<dbReference type="SMART" id="SM00862">
    <property type="entry name" value="Trans_reg_C"/>
    <property type="match status" value="1"/>
</dbReference>
<dbReference type="GO" id="GO:0005829">
    <property type="term" value="C:cytosol"/>
    <property type="evidence" value="ECO:0007669"/>
    <property type="project" value="TreeGrafter"/>
</dbReference>
<evidence type="ECO:0000256" key="1">
    <source>
        <dbReference type="ARBA" id="ARBA00022553"/>
    </source>
</evidence>
<dbReference type="GO" id="GO:0006355">
    <property type="term" value="P:regulation of DNA-templated transcription"/>
    <property type="evidence" value="ECO:0007669"/>
    <property type="project" value="InterPro"/>
</dbReference>
<protein>
    <submittedName>
        <fullName evidence="10">Response regulator</fullName>
    </submittedName>
</protein>
<organism evidence="10 11">
    <name type="scientific">Paenibacillus foliorum</name>
    <dbReference type="NCBI Taxonomy" id="2654974"/>
    <lineage>
        <taxon>Bacteria</taxon>
        <taxon>Bacillati</taxon>
        <taxon>Bacillota</taxon>
        <taxon>Bacilli</taxon>
        <taxon>Bacillales</taxon>
        <taxon>Paenibacillaceae</taxon>
        <taxon>Paenibacillus</taxon>
    </lineage>
</organism>
<evidence type="ECO:0000313" key="11">
    <source>
        <dbReference type="Proteomes" id="UP000641588"/>
    </source>
</evidence>
<keyword evidence="5" id="KW-0804">Transcription</keyword>
<evidence type="ECO:0000256" key="7">
    <source>
        <dbReference type="PROSITE-ProRule" id="PRU01091"/>
    </source>
</evidence>
<accession>A0A972JWR4</accession>
<dbReference type="SMART" id="SM00448">
    <property type="entry name" value="REC"/>
    <property type="match status" value="1"/>
</dbReference>
<keyword evidence="2" id="KW-0902">Two-component regulatory system</keyword>
<dbReference type="InterPro" id="IPR001789">
    <property type="entry name" value="Sig_transdc_resp-reg_receiver"/>
</dbReference>
<evidence type="ECO:0000256" key="3">
    <source>
        <dbReference type="ARBA" id="ARBA00023015"/>
    </source>
</evidence>
<dbReference type="SUPFAM" id="SSF46894">
    <property type="entry name" value="C-terminal effector domain of the bipartite response regulators"/>
    <property type="match status" value="1"/>
</dbReference>
<dbReference type="PROSITE" id="PS50110">
    <property type="entry name" value="RESPONSE_REGULATORY"/>
    <property type="match status" value="1"/>
</dbReference>
<evidence type="ECO:0000256" key="4">
    <source>
        <dbReference type="ARBA" id="ARBA00023125"/>
    </source>
</evidence>
<feature type="domain" description="OmpR/PhoB-type" evidence="9">
    <location>
        <begin position="125"/>
        <end position="224"/>
    </location>
</feature>
<name>A0A972JWR4_9BACL</name>
<feature type="modified residue" description="4-aspartylphosphate" evidence="6">
    <location>
        <position position="51"/>
    </location>
</feature>
<dbReference type="CDD" id="cd17624">
    <property type="entry name" value="REC_OmpR_PmrA-like"/>
    <property type="match status" value="1"/>
</dbReference>
<evidence type="ECO:0000256" key="2">
    <source>
        <dbReference type="ARBA" id="ARBA00023012"/>
    </source>
</evidence>
<dbReference type="CDD" id="cd00383">
    <property type="entry name" value="trans_reg_C"/>
    <property type="match status" value="1"/>
</dbReference>
<sequence>MNILLVEDDKKLGELIQYKLKKQMYHVEWAQDADDALDFIERSSFDIYILDWMIPRKTGIELCKEIRVKKNRTPILMLTARDSIIDRVQGLNAGADDYLVKPFAFEELIARLNALYRRKETNWEADTKSFGDTLVIDHSTYEVIRSGVPVVLSRREFQLLALMSNHPRQILSREQLMDRVWGLDAEITLNAVDATIRLLRKKLDDPFPEKIIQNVRGLGYRLDVKGGEVCSREQENS</sequence>
<dbReference type="FunFam" id="3.40.50.2300:FF:000002">
    <property type="entry name" value="DNA-binding response regulator PhoP"/>
    <property type="match status" value="1"/>
</dbReference>
<feature type="domain" description="Response regulatory" evidence="8">
    <location>
        <begin position="2"/>
        <end position="116"/>
    </location>
</feature>
<dbReference type="Gene3D" id="6.10.250.690">
    <property type="match status" value="1"/>
</dbReference>
<comment type="caution">
    <text evidence="10">The sequence shown here is derived from an EMBL/GenBank/DDBJ whole genome shotgun (WGS) entry which is preliminary data.</text>
</comment>
<keyword evidence="4 7" id="KW-0238">DNA-binding</keyword>
<evidence type="ECO:0000256" key="5">
    <source>
        <dbReference type="ARBA" id="ARBA00023163"/>
    </source>
</evidence>
<dbReference type="InterPro" id="IPR036388">
    <property type="entry name" value="WH-like_DNA-bd_sf"/>
</dbReference>
<dbReference type="PANTHER" id="PTHR48111">
    <property type="entry name" value="REGULATOR OF RPOS"/>
    <property type="match status" value="1"/>
</dbReference>
<dbReference type="GO" id="GO:0032993">
    <property type="term" value="C:protein-DNA complex"/>
    <property type="evidence" value="ECO:0007669"/>
    <property type="project" value="TreeGrafter"/>
</dbReference>
<dbReference type="AlphaFoldDB" id="A0A972JWR4"/>
<keyword evidence="11" id="KW-1185">Reference proteome</keyword>
<dbReference type="Gene3D" id="1.10.10.10">
    <property type="entry name" value="Winged helix-like DNA-binding domain superfamily/Winged helix DNA-binding domain"/>
    <property type="match status" value="1"/>
</dbReference>
<dbReference type="GO" id="GO:0000156">
    <property type="term" value="F:phosphorelay response regulator activity"/>
    <property type="evidence" value="ECO:0007669"/>
    <property type="project" value="TreeGrafter"/>
</dbReference>
<dbReference type="InterPro" id="IPR011006">
    <property type="entry name" value="CheY-like_superfamily"/>
</dbReference>
<dbReference type="PANTHER" id="PTHR48111:SF22">
    <property type="entry name" value="REGULATOR OF RPOS"/>
    <property type="match status" value="1"/>
</dbReference>
<feature type="DNA-binding region" description="OmpR/PhoB-type" evidence="7">
    <location>
        <begin position="125"/>
        <end position="224"/>
    </location>
</feature>
<dbReference type="InterPro" id="IPR016032">
    <property type="entry name" value="Sig_transdc_resp-reg_C-effctor"/>
</dbReference>
<evidence type="ECO:0000313" key="10">
    <source>
        <dbReference type="EMBL" id="NOU91689.1"/>
    </source>
</evidence>
<evidence type="ECO:0000259" key="9">
    <source>
        <dbReference type="PROSITE" id="PS51755"/>
    </source>
</evidence>
<dbReference type="InterPro" id="IPR039420">
    <property type="entry name" value="WalR-like"/>
</dbReference>
<gene>
    <name evidence="10" type="ORF">GC093_00345</name>
</gene>